<evidence type="ECO:0008006" key="4">
    <source>
        <dbReference type="Google" id="ProtNLM"/>
    </source>
</evidence>
<evidence type="ECO:0000313" key="2">
    <source>
        <dbReference type="EMBL" id="KAK3954919.1"/>
    </source>
</evidence>
<evidence type="ECO:0000313" key="3">
    <source>
        <dbReference type="Proteomes" id="UP001303222"/>
    </source>
</evidence>
<reference evidence="2" key="2">
    <citation type="submission" date="2023-06" db="EMBL/GenBank/DDBJ databases">
        <authorList>
            <consortium name="Lawrence Berkeley National Laboratory"/>
            <person name="Mondo S.J."/>
            <person name="Hensen N."/>
            <person name="Bonometti L."/>
            <person name="Westerberg I."/>
            <person name="Brannstrom I.O."/>
            <person name="Guillou S."/>
            <person name="Cros-Aarteil S."/>
            <person name="Calhoun S."/>
            <person name="Haridas S."/>
            <person name="Kuo A."/>
            <person name="Pangilinan J."/>
            <person name="Riley R."/>
            <person name="Labutti K."/>
            <person name="Andreopoulos B."/>
            <person name="Lipzen A."/>
            <person name="Chen C."/>
            <person name="Yanf M."/>
            <person name="Daum C."/>
            <person name="Ng V."/>
            <person name="Clum A."/>
            <person name="Steindorff A."/>
            <person name="Ohm R."/>
            <person name="Martin F."/>
            <person name="Silar P."/>
            <person name="Natvig D."/>
            <person name="Lalanne C."/>
            <person name="Gautier V."/>
            <person name="Ament-Velasquez S.L."/>
            <person name="Kruys A."/>
            <person name="Hutchinson M.I."/>
            <person name="Powell A.J."/>
            <person name="Barry K."/>
            <person name="Miller A.N."/>
            <person name="Grigoriev I.V."/>
            <person name="Debuchy R."/>
            <person name="Gladieux P."/>
            <person name="Thoren M.H."/>
            <person name="Johannesson H."/>
        </authorList>
    </citation>
    <scope>NUCLEOTIDE SEQUENCE</scope>
    <source>
        <strain evidence="2">CBS 626.80</strain>
    </source>
</reference>
<accession>A0AAN6SIS1</accession>
<protein>
    <recommendedName>
        <fullName evidence="4">Zn(2)-C6 fungal-type domain-containing protein</fullName>
    </recommendedName>
</protein>
<feature type="region of interest" description="Disordered" evidence="1">
    <location>
        <begin position="255"/>
        <end position="282"/>
    </location>
</feature>
<sequence length="681" mass="76423">MSPYGPPYDDTWVLNAVNRALGERSTTVSESAQEDLFGDPSVAPSASSDNSSYFQEKDDELEKILRSETLLNSLLLGPHPADIAGLAIVDSYHGPEQYPTSADLDNDVSMGDAHDAVDNVDNHRPSNWLSPGIPFRPSVSGPNGLLAPPPPYTRRFGGRNRSAAMNRNPGTEARHPTPVVVREQDSLVVASITPSTVNQRIANEDVHMTEAPVIPIINEPLPFTLPETQNNHNLGPNPHVSANIADDLLSLDTQSVDDHESISDVSSNASGRSRKLKDREKTKRVRDKGACSACRIQKVDCDSDDECKGCKKFCTKNHLSFVPCIRKRLSEILGSASERWASKNMGGWYESLRKRPIRPGSSDHVVEIRRSPNLNRAYLEVTCREVWFQGSALVDCHPVYFTVPDRSPDDDTICAWSEQDISLENLTTFGGRIEQCLLSYMGFFHDTFVSNGRLSAPAPKEAVQLYKLMENVRNMTCMVKVWAYEVRNMFFTGGRPFSEQLLPVQLHFHLRAGKAISSAERELLKGLDAFLEPPSRPAFTVALWLSMWQVILIYQEVLGQLSSADVMTESDERRNFRRLTEDLFEGVVVMYSNRFRTSAVVKTLLDAMDDVEVFGNEVVALNALTNAWDSRNQFYNELEGKPFPNRQEELLRAYVIAREEKVFKGRRKIGPTQRQKYGRRV</sequence>
<reference evidence="2" key="1">
    <citation type="journal article" date="2023" name="Mol. Phylogenet. Evol.">
        <title>Genome-scale phylogeny and comparative genomics of the fungal order Sordariales.</title>
        <authorList>
            <person name="Hensen N."/>
            <person name="Bonometti L."/>
            <person name="Westerberg I."/>
            <person name="Brannstrom I.O."/>
            <person name="Guillou S."/>
            <person name="Cros-Aarteil S."/>
            <person name="Calhoun S."/>
            <person name="Haridas S."/>
            <person name="Kuo A."/>
            <person name="Mondo S."/>
            <person name="Pangilinan J."/>
            <person name="Riley R."/>
            <person name="LaButti K."/>
            <person name="Andreopoulos B."/>
            <person name="Lipzen A."/>
            <person name="Chen C."/>
            <person name="Yan M."/>
            <person name="Daum C."/>
            <person name="Ng V."/>
            <person name="Clum A."/>
            <person name="Steindorff A."/>
            <person name="Ohm R.A."/>
            <person name="Martin F."/>
            <person name="Silar P."/>
            <person name="Natvig D.O."/>
            <person name="Lalanne C."/>
            <person name="Gautier V."/>
            <person name="Ament-Velasquez S.L."/>
            <person name="Kruys A."/>
            <person name="Hutchinson M.I."/>
            <person name="Powell A.J."/>
            <person name="Barry K."/>
            <person name="Miller A.N."/>
            <person name="Grigoriev I.V."/>
            <person name="Debuchy R."/>
            <person name="Gladieux P."/>
            <person name="Hiltunen Thoren M."/>
            <person name="Johannesson H."/>
        </authorList>
    </citation>
    <scope>NUCLEOTIDE SEQUENCE</scope>
    <source>
        <strain evidence="2">CBS 626.80</strain>
    </source>
</reference>
<proteinExistence type="predicted"/>
<dbReference type="EMBL" id="MU859083">
    <property type="protein sequence ID" value="KAK3954919.1"/>
    <property type="molecule type" value="Genomic_DNA"/>
</dbReference>
<dbReference type="AlphaFoldDB" id="A0AAN6SIS1"/>
<name>A0AAN6SIS1_9PEZI</name>
<comment type="caution">
    <text evidence="2">The sequence shown here is derived from an EMBL/GenBank/DDBJ whole genome shotgun (WGS) entry which is preliminary data.</text>
</comment>
<dbReference type="Proteomes" id="UP001303222">
    <property type="component" value="Unassembled WGS sequence"/>
</dbReference>
<feature type="compositionally biased region" description="Basic residues" evidence="1">
    <location>
        <begin position="272"/>
        <end position="282"/>
    </location>
</feature>
<organism evidence="2 3">
    <name type="scientific">Pseudoneurospora amorphoporcata</name>
    <dbReference type="NCBI Taxonomy" id="241081"/>
    <lineage>
        <taxon>Eukaryota</taxon>
        <taxon>Fungi</taxon>
        <taxon>Dikarya</taxon>
        <taxon>Ascomycota</taxon>
        <taxon>Pezizomycotina</taxon>
        <taxon>Sordariomycetes</taxon>
        <taxon>Sordariomycetidae</taxon>
        <taxon>Sordariales</taxon>
        <taxon>Sordariaceae</taxon>
        <taxon>Pseudoneurospora</taxon>
    </lineage>
</organism>
<feature type="region of interest" description="Disordered" evidence="1">
    <location>
        <begin position="25"/>
        <end position="55"/>
    </location>
</feature>
<gene>
    <name evidence="2" type="ORF">QBC32DRAFT_335002</name>
</gene>
<evidence type="ECO:0000256" key="1">
    <source>
        <dbReference type="SAM" id="MobiDB-lite"/>
    </source>
</evidence>
<keyword evidence="3" id="KW-1185">Reference proteome</keyword>
<feature type="compositionally biased region" description="Low complexity" evidence="1">
    <location>
        <begin position="39"/>
        <end position="52"/>
    </location>
</feature>